<dbReference type="Proteomes" id="UP000002366">
    <property type="component" value="Chromosome"/>
</dbReference>
<dbReference type="SUPFAM" id="SSF69279">
    <property type="entry name" value="Phage tail proteins"/>
    <property type="match status" value="1"/>
</dbReference>
<dbReference type="eggNOG" id="COG3500">
    <property type="taxonomic scope" value="Bacteria"/>
</dbReference>
<dbReference type="Pfam" id="PF05954">
    <property type="entry name" value="Phage_GPD"/>
    <property type="match status" value="1"/>
</dbReference>
<accession>D5EFA1</accession>
<sequence>MKSRRTAVSLLYEGTDISADISAFLLSITYTDNAHGKADDITIILQDKKELWRGGWMPQKGATINVSFKTKNWRAVGDEKILPCGSFSIDEITLSGPPGVVEIKAISIPGKSSLQNEKKNRSWENISLSGIAGDIAKNNRVELLYDAVDSLYERRDQRDESDLAFLQRLCEEAGCLLKVTDEKVVIFEEQAYEQKDAALVIKSELSYVERYSFSSSLVDIFAKCTVKYYDSVKKEEQTYTYTVPDAEEGQTLVINKRVESLAEAMDLAQKELRKKNKKQATSSITLGGDPRIVAGINVEFSGWGHFDGKYFIDKAVHSYQQGGYLTALEAHRVLEGY</sequence>
<proteinExistence type="predicted"/>
<protein>
    <submittedName>
        <fullName evidence="1">Late control D family protein</fullName>
    </submittedName>
</protein>
<dbReference type="OrthoDB" id="9815473at2"/>
<name>D5EFA1_AMICL</name>
<reference evidence="1 2" key="1">
    <citation type="journal article" date="2010" name="Stand. Genomic Sci.">
        <title>Complete genome sequence of Aminobacterium colombiense type strain (ALA-1).</title>
        <authorList>
            <person name="Chertkov O."/>
            <person name="Sikorski J."/>
            <person name="Brambilla E."/>
            <person name="Lapidus A."/>
            <person name="Copeland A."/>
            <person name="Glavina Del Rio T."/>
            <person name="Nolan M."/>
            <person name="Lucas S."/>
            <person name="Tice H."/>
            <person name="Cheng J.F."/>
            <person name="Han C."/>
            <person name="Detter J.C."/>
            <person name="Bruce D."/>
            <person name="Tapia R."/>
            <person name="Goodwin L."/>
            <person name="Pitluck S."/>
            <person name="Liolios K."/>
            <person name="Ivanova N."/>
            <person name="Mavromatis K."/>
            <person name="Ovchinnikova G."/>
            <person name="Pati A."/>
            <person name="Chen A."/>
            <person name="Palaniappan K."/>
            <person name="Land M."/>
            <person name="Hauser L."/>
            <person name="Chang Y.J."/>
            <person name="Jeffries C.D."/>
            <person name="Spring S."/>
            <person name="Rohde M."/>
            <person name="Goker M."/>
            <person name="Bristow J."/>
            <person name="Eisen J.A."/>
            <person name="Markowitz V."/>
            <person name="Hugenholtz P."/>
            <person name="Kyrpides N.C."/>
            <person name="Klenk H.P."/>
        </authorList>
    </citation>
    <scope>NUCLEOTIDE SEQUENCE [LARGE SCALE GENOMIC DNA]</scope>
    <source>
        <strain evidence="2">DSM 12261 / ALA-1</strain>
    </source>
</reference>
<organism evidence="1 2">
    <name type="scientific">Aminobacterium colombiense (strain DSM 12261 / ALA-1)</name>
    <dbReference type="NCBI Taxonomy" id="572547"/>
    <lineage>
        <taxon>Bacteria</taxon>
        <taxon>Thermotogati</taxon>
        <taxon>Synergistota</taxon>
        <taxon>Synergistia</taxon>
        <taxon>Synergistales</taxon>
        <taxon>Aminobacteriaceae</taxon>
        <taxon>Aminobacterium</taxon>
    </lineage>
</organism>
<dbReference type="HOGENOM" id="CLU_050639_3_0_0"/>
<keyword evidence="2" id="KW-1185">Reference proteome</keyword>
<dbReference type="AlphaFoldDB" id="D5EFA1"/>
<dbReference type="KEGG" id="aco:Amico_1109"/>
<dbReference type="EMBL" id="CP001997">
    <property type="protein sequence ID" value="ADE57233.1"/>
    <property type="molecule type" value="Genomic_DNA"/>
</dbReference>
<dbReference type="STRING" id="572547.Amico_1109"/>
<evidence type="ECO:0000313" key="2">
    <source>
        <dbReference type="Proteomes" id="UP000002366"/>
    </source>
</evidence>
<dbReference type="Gene3D" id="3.55.50.10">
    <property type="entry name" value="Baseplate protein-like domains"/>
    <property type="match status" value="1"/>
</dbReference>
<evidence type="ECO:0000313" key="1">
    <source>
        <dbReference type="EMBL" id="ADE57233.1"/>
    </source>
</evidence>
<gene>
    <name evidence="1" type="ordered locus">Amico_1109</name>
</gene>
<dbReference type="RefSeq" id="WP_013048496.1">
    <property type="nucleotide sequence ID" value="NC_014011.1"/>
</dbReference>